<organism evidence="3">
    <name type="scientific">Echinostoma caproni</name>
    <dbReference type="NCBI Taxonomy" id="27848"/>
    <lineage>
        <taxon>Eukaryota</taxon>
        <taxon>Metazoa</taxon>
        <taxon>Spiralia</taxon>
        <taxon>Lophotrochozoa</taxon>
        <taxon>Platyhelminthes</taxon>
        <taxon>Trematoda</taxon>
        <taxon>Digenea</taxon>
        <taxon>Plagiorchiida</taxon>
        <taxon>Echinostomata</taxon>
        <taxon>Echinostomatoidea</taxon>
        <taxon>Echinostomatidae</taxon>
        <taxon>Echinostoma</taxon>
    </lineage>
</organism>
<proteinExistence type="predicted"/>
<evidence type="ECO:0000313" key="1">
    <source>
        <dbReference type="EMBL" id="VDP74134.1"/>
    </source>
</evidence>
<evidence type="ECO:0000313" key="2">
    <source>
        <dbReference type="Proteomes" id="UP000272942"/>
    </source>
</evidence>
<dbReference type="Proteomes" id="UP000272942">
    <property type="component" value="Unassembled WGS sequence"/>
</dbReference>
<dbReference type="WBParaSite" id="ECPE_0000497401-mRNA-1">
    <property type="protein sequence ID" value="ECPE_0000497401-mRNA-1"/>
    <property type="gene ID" value="ECPE_0000497401"/>
</dbReference>
<reference evidence="3" key="1">
    <citation type="submission" date="2016-06" db="UniProtKB">
        <authorList>
            <consortium name="WormBaseParasite"/>
        </authorList>
    </citation>
    <scope>IDENTIFICATION</scope>
</reference>
<protein>
    <submittedName>
        <fullName evidence="3">CUB domain-containing protein</fullName>
    </submittedName>
</protein>
<accession>A0A183ADC7</accession>
<dbReference type="EMBL" id="UZAN01041797">
    <property type="protein sequence ID" value="VDP74134.1"/>
    <property type="molecule type" value="Genomic_DNA"/>
</dbReference>
<sequence>QVSCSKTIEIGGDSEQEHTFKGDTLQKNEKCVIEFTNTDDKYQLILTLKEVKFDATSGCETDYVKFAKDKDSLATASKYCTLPEEGKRSIEGSPLFLEYCASKDDSTGFIVGVKRVAKGEGQQPVTCTDKVTITNDEVKTLSYKGDTLRKDQTCLIEVTSTDTNYNLALTFTEVVVSTVRNPSDKPIGVPFT</sequence>
<gene>
    <name evidence="1" type="ORF">ECPE_LOCUS4962</name>
</gene>
<dbReference type="AlphaFoldDB" id="A0A183ADC7"/>
<evidence type="ECO:0000313" key="3">
    <source>
        <dbReference type="WBParaSite" id="ECPE_0000497401-mRNA-1"/>
    </source>
</evidence>
<name>A0A183ADC7_9TREM</name>
<reference evidence="1 2" key="2">
    <citation type="submission" date="2018-11" db="EMBL/GenBank/DDBJ databases">
        <authorList>
            <consortium name="Pathogen Informatics"/>
        </authorList>
    </citation>
    <scope>NUCLEOTIDE SEQUENCE [LARGE SCALE GENOMIC DNA]</scope>
    <source>
        <strain evidence="1 2">Egypt</strain>
    </source>
</reference>
<keyword evidence="2" id="KW-1185">Reference proteome</keyword>